<keyword evidence="3" id="KW-1185">Reference proteome</keyword>
<dbReference type="InterPro" id="IPR004045">
    <property type="entry name" value="Glutathione_S-Trfase_N"/>
</dbReference>
<accession>A0ABQ5WC75</accession>
<dbReference type="PROSITE" id="PS50404">
    <property type="entry name" value="GST_NTER"/>
    <property type="match status" value="1"/>
</dbReference>
<dbReference type="Gene3D" id="1.20.1050.10">
    <property type="match status" value="1"/>
</dbReference>
<dbReference type="SFLD" id="SFLDS00019">
    <property type="entry name" value="Glutathione_Transferase_(cytos"/>
    <property type="match status" value="1"/>
</dbReference>
<reference evidence="3" key="1">
    <citation type="journal article" date="2019" name="Int. J. Syst. Evol. Microbiol.">
        <title>The Global Catalogue of Microorganisms (GCM) 10K type strain sequencing project: providing services to taxonomists for standard genome sequencing and annotation.</title>
        <authorList>
            <consortium name="The Broad Institute Genomics Platform"/>
            <consortium name="The Broad Institute Genome Sequencing Center for Infectious Disease"/>
            <person name="Wu L."/>
            <person name="Ma J."/>
        </authorList>
    </citation>
    <scope>NUCLEOTIDE SEQUENCE [LARGE SCALE GENOMIC DNA]</scope>
    <source>
        <strain evidence="3">NBRC 112416</strain>
    </source>
</reference>
<dbReference type="SUPFAM" id="SSF47616">
    <property type="entry name" value="GST C-terminal domain-like"/>
    <property type="match status" value="1"/>
</dbReference>
<dbReference type="InterPro" id="IPR040079">
    <property type="entry name" value="Glutathione_S-Trfase"/>
</dbReference>
<name>A0ABQ5WC75_9HYPH</name>
<dbReference type="RefSeq" id="WP_284342871.1">
    <property type="nucleotide sequence ID" value="NZ_BSNS01000024.1"/>
</dbReference>
<dbReference type="InterPro" id="IPR036282">
    <property type="entry name" value="Glutathione-S-Trfase_C_sf"/>
</dbReference>
<dbReference type="Gene3D" id="3.40.30.10">
    <property type="entry name" value="Glutaredoxin"/>
    <property type="match status" value="1"/>
</dbReference>
<feature type="domain" description="GST N-terminal" evidence="1">
    <location>
        <begin position="1"/>
        <end position="81"/>
    </location>
</feature>
<dbReference type="PANTHER" id="PTHR42673">
    <property type="entry name" value="MALEYLACETOACETATE ISOMERASE"/>
    <property type="match status" value="1"/>
</dbReference>
<dbReference type="PANTHER" id="PTHR42673:SF4">
    <property type="entry name" value="MALEYLACETOACETATE ISOMERASE"/>
    <property type="match status" value="1"/>
</dbReference>
<evidence type="ECO:0000259" key="1">
    <source>
        <dbReference type="PROSITE" id="PS50404"/>
    </source>
</evidence>
<gene>
    <name evidence="2" type="ORF">GCM10010862_47420</name>
</gene>
<dbReference type="InterPro" id="IPR036249">
    <property type="entry name" value="Thioredoxin-like_sf"/>
</dbReference>
<dbReference type="EMBL" id="BSNS01000024">
    <property type="protein sequence ID" value="GLQ57483.1"/>
    <property type="molecule type" value="Genomic_DNA"/>
</dbReference>
<dbReference type="SUPFAM" id="SSF52833">
    <property type="entry name" value="Thioredoxin-like"/>
    <property type="match status" value="1"/>
</dbReference>
<evidence type="ECO:0000313" key="3">
    <source>
        <dbReference type="Proteomes" id="UP001156691"/>
    </source>
</evidence>
<organism evidence="2 3">
    <name type="scientific">Devosia nitrariae</name>
    <dbReference type="NCBI Taxonomy" id="2071872"/>
    <lineage>
        <taxon>Bacteria</taxon>
        <taxon>Pseudomonadati</taxon>
        <taxon>Pseudomonadota</taxon>
        <taxon>Alphaproteobacteria</taxon>
        <taxon>Hyphomicrobiales</taxon>
        <taxon>Devosiaceae</taxon>
        <taxon>Devosia</taxon>
    </lineage>
</organism>
<dbReference type="Proteomes" id="UP001156691">
    <property type="component" value="Unassembled WGS sequence"/>
</dbReference>
<dbReference type="CDD" id="cd03194">
    <property type="entry name" value="GST_C_3"/>
    <property type="match status" value="1"/>
</dbReference>
<sequence length="225" mass="24763">MKLIIANRNYSSWSMRPWLVLAHFDIAFEDEVLMLSGEGWRKTIAARSPTGRVPVLVDRDLMVPETIAIIEYLADKFPDKAIWPSDMRQRALARAASAEMHAGFAALRSQAPMNLRASHPGKVALDAVASDLHRIETLWGDLLLASGGPFLFGAFTAADAMFAPVATRLRVYDLPVSDGAAAYVEAIYGLPAFQQWLSLALKEPWIVDDDEIDVIQGRIARGTLA</sequence>
<proteinExistence type="predicted"/>
<dbReference type="CDD" id="cd03043">
    <property type="entry name" value="GST_N_1"/>
    <property type="match status" value="1"/>
</dbReference>
<dbReference type="Pfam" id="PF13410">
    <property type="entry name" value="GST_C_2"/>
    <property type="match status" value="1"/>
</dbReference>
<protein>
    <submittedName>
        <fullName evidence="2">Glutathione S-transferase</fullName>
    </submittedName>
</protein>
<evidence type="ECO:0000313" key="2">
    <source>
        <dbReference type="EMBL" id="GLQ57483.1"/>
    </source>
</evidence>
<comment type="caution">
    <text evidence="2">The sequence shown here is derived from an EMBL/GenBank/DDBJ whole genome shotgun (WGS) entry which is preliminary data.</text>
</comment>
<dbReference type="Pfam" id="PF13409">
    <property type="entry name" value="GST_N_2"/>
    <property type="match status" value="1"/>
</dbReference>